<dbReference type="InterPro" id="IPR021858">
    <property type="entry name" value="Fun_TF"/>
</dbReference>
<dbReference type="EMBL" id="LASV01000341">
    <property type="protein sequence ID" value="KKA19514.1"/>
    <property type="molecule type" value="Genomic_DNA"/>
</dbReference>
<keyword evidence="2" id="KW-0238">DNA-binding</keyword>
<dbReference type="Proteomes" id="UP000053958">
    <property type="component" value="Unassembled WGS sequence"/>
</dbReference>
<dbReference type="OrthoDB" id="5380854at2759"/>
<dbReference type="InterPro" id="IPR001138">
    <property type="entry name" value="Zn2Cys6_DnaBD"/>
</dbReference>
<evidence type="ECO:0000259" key="6">
    <source>
        <dbReference type="PROSITE" id="PS50048"/>
    </source>
</evidence>
<feature type="domain" description="Zn(2)-C6 fungal-type" evidence="6">
    <location>
        <begin position="4"/>
        <end position="32"/>
    </location>
</feature>
<keyword evidence="4" id="KW-0539">Nucleus</keyword>
<dbReference type="InterPro" id="IPR036864">
    <property type="entry name" value="Zn2-C6_fun-type_DNA-bd_sf"/>
</dbReference>
<keyword evidence="1" id="KW-0805">Transcription regulation</keyword>
<protein>
    <submittedName>
        <fullName evidence="7">C6 finger domain protein Acr-2</fullName>
    </submittedName>
</protein>
<evidence type="ECO:0000313" key="7">
    <source>
        <dbReference type="EMBL" id="KKA19514.1"/>
    </source>
</evidence>
<organism evidence="7 8">
    <name type="scientific">Rasamsonia emersonii (strain ATCC 16479 / CBS 393.64 / IMI 116815)</name>
    <dbReference type="NCBI Taxonomy" id="1408163"/>
    <lineage>
        <taxon>Eukaryota</taxon>
        <taxon>Fungi</taxon>
        <taxon>Dikarya</taxon>
        <taxon>Ascomycota</taxon>
        <taxon>Pezizomycotina</taxon>
        <taxon>Eurotiomycetes</taxon>
        <taxon>Eurotiomycetidae</taxon>
        <taxon>Eurotiales</taxon>
        <taxon>Trichocomaceae</taxon>
        <taxon>Rasamsonia</taxon>
    </lineage>
</organism>
<dbReference type="PANTHER" id="PTHR38791:SF11">
    <property type="entry name" value="ZN(II)2CYS6 TRANSCRIPTION FACTOR (EUROFUNG)"/>
    <property type="match status" value="1"/>
</dbReference>
<comment type="caution">
    <text evidence="7">The sequence shown here is derived from an EMBL/GenBank/DDBJ whole genome shotgun (WGS) entry which is preliminary data.</text>
</comment>
<dbReference type="SUPFAM" id="SSF57701">
    <property type="entry name" value="Zn2/Cys6 DNA-binding domain"/>
    <property type="match status" value="1"/>
</dbReference>
<feature type="compositionally biased region" description="Basic and acidic residues" evidence="5">
    <location>
        <begin position="85"/>
        <end position="99"/>
    </location>
</feature>
<accession>A0A0F4YMQ1</accession>
<keyword evidence="3" id="KW-0804">Transcription</keyword>
<feature type="compositionally biased region" description="Low complexity" evidence="5">
    <location>
        <begin position="105"/>
        <end position="124"/>
    </location>
</feature>
<feature type="region of interest" description="Disordered" evidence="5">
    <location>
        <begin position="57"/>
        <end position="169"/>
    </location>
</feature>
<sequence>MTKGCYTCRRRRIVCDNGLPTCRKCRDAGKECLGYQKPLVWVKGGVASRGKMMGLSFDDVMDRNAPNRGTKKRPSEGDSSGPEQQSERQLEKRPEKQPEKQQVQRPEPSESSSEGSNRNNNGNNDMFWTGEDDSWNDTSQPLSRNHNGDGTLMHVRSIPSGHYDPSPSRPLVDPLFQDISRLSRFYIAHFNQRCARDLALYDAVKNPYRDLIPFISESPVLTDALAAVGAIHYAYISSNKLPVPLSITSSDSTTFETFCSDQDAKDRAAISISRQVSSKAYEHFLWLKQRALRQLSADLADPIRRNDDRMVAAIFVLILLDAIESGSGAWKYHLEGAKNLLKSRQPFSPNESIKGMMESLNTFVIDSCLITEIMGSTLARPGVLSKPFYSQAMGPAILKRLEKTSWVGCPAYLLEVMFFVHAQRYSECDLTGEYSLSFLSPSEASCRPLSPAAILRHIEAFDPIAWAEEMQTFHFLPDLSKRIALASAYKAGVYLYAKRVLSKVSPLSCGDACDHDTVENELIYHLSLLSPDDEHFKCTIWLTFIAGAESKYPEQRVFTLERLSALWSAIISVNVQNAARVLKLMWQRQDEKRREWERKRAQMGGAMLDSFEEPEFDWIQELDRSRIDWLFI</sequence>
<evidence type="ECO:0000256" key="1">
    <source>
        <dbReference type="ARBA" id="ARBA00023015"/>
    </source>
</evidence>
<gene>
    <name evidence="7" type="ORF">T310_6490</name>
</gene>
<dbReference type="GO" id="GO:0003677">
    <property type="term" value="F:DNA binding"/>
    <property type="evidence" value="ECO:0007669"/>
    <property type="project" value="UniProtKB-KW"/>
</dbReference>
<dbReference type="GO" id="GO:0008270">
    <property type="term" value="F:zinc ion binding"/>
    <property type="evidence" value="ECO:0007669"/>
    <property type="project" value="InterPro"/>
</dbReference>
<dbReference type="Gene3D" id="4.10.240.10">
    <property type="entry name" value="Zn(2)-C6 fungal-type DNA-binding domain"/>
    <property type="match status" value="1"/>
</dbReference>
<dbReference type="PROSITE" id="PS00463">
    <property type="entry name" value="ZN2_CY6_FUNGAL_1"/>
    <property type="match status" value="1"/>
</dbReference>
<dbReference type="STRING" id="1408163.A0A0F4YMQ1"/>
<name>A0A0F4YMQ1_RASE3</name>
<dbReference type="PANTHER" id="PTHR38791">
    <property type="entry name" value="ZN(II)2CYS6 TRANSCRIPTION FACTOR (EUROFUNG)-RELATED-RELATED"/>
    <property type="match status" value="1"/>
</dbReference>
<evidence type="ECO:0000256" key="4">
    <source>
        <dbReference type="ARBA" id="ARBA00023242"/>
    </source>
</evidence>
<evidence type="ECO:0000256" key="3">
    <source>
        <dbReference type="ARBA" id="ARBA00023163"/>
    </source>
</evidence>
<reference evidence="7 8" key="1">
    <citation type="submission" date="2015-04" db="EMBL/GenBank/DDBJ databases">
        <authorList>
            <person name="Heijne W.H."/>
            <person name="Fedorova N.D."/>
            <person name="Nierman W.C."/>
            <person name="Vollebregt A.W."/>
            <person name="Zhao Z."/>
            <person name="Wu L."/>
            <person name="Kumar M."/>
            <person name="Stam H."/>
            <person name="van den Berg M.A."/>
            <person name="Pel H.J."/>
        </authorList>
    </citation>
    <scope>NUCLEOTIDE SEQUENCE [LARGE SCALE GENOMIC DNA]</scope>
    <source>
        <strain evidence="7 8">CBS 393.64</strain>
    </source>
</reference>
<dbReference type="RefSeq" id="XP_013326126.1">
    <property type="nucleotide sequence ID" value="XM_013470672.1"/>
</dbReference>
<proteinExistence type="predicted"/>
<evidence type="ECO:0000256" key="2">
    <source>
        <dbReference type="ARBA" id="ARBA00023125"/>
    </source>
</evidence>
<dbReference type="CDD" id="cd00067">
    <property type="entry name" value="GAL4"/>
    <property type="match status" value="1"/>
</dbReference>
<dbReference type="GeneID" id="25318792"/>
<evidence type="ECO:0000256" key="5">
    <source>
        <dbReference type="SAM" id="MobiDB-lite"/>
    </source>
</evidence>
<dbReference type="Pfam" id="PF00172">
    <property type="entry name" value="Zn_clus"/>
    <property type="match status" value="1"/>
</dbReference>
<dbReference type="AlphaFoldDB" id="A0A0F4YMQ1"/>
<dbReference type="GO" id="GO:0000981">
    <property type="term" value="F:DNA-binding transcription factor activity, RNA polymerase II-specific"/>
    <property type="evidence" value="ECO:0007669"/>
    <property type="project" value="InterPro"/>
</dbReference>
<dbReference type="PROSITE" id="PS50048">
    <property type="entry name" value="ZN2_CY6_FUNGAL_2"/>
    <property type="match status" value="1"/>
</dbReference>
<keyword evidence="8" id="KW-1185">Reference proteome</keyword>
<feature type="compositionally biased region" description="Polar residues" evidence="5">
    <location>
        <begin position="136"/>
        <end position="145"/>
    </location>
</feature>
<evidence type="ECO:0000313" key="8">
    <source>
        <dbReference type="Proteomes" id="UP000053958"/>
    </source>
</evidence>
<dbReference type="SMART" id="SM00066">
    <property type="entry name" value="GAL4"/>
    <property type="match status" value="1"/>
</dbReference>
<dbReference type="Pfam" id="PF11951">
    <property type="entry name" value="Fungal_trans_2"/>
    <property type="match status" value="1"/>
</dbReference>
<dbReference type="InterPro" id="IPR053175">
    <property type="entry name" value="DHMBA_Reg_Transcription_Factor"/>
</dbReference>